<evidence type="ECO:0000256" key="1">
    <source>
        <dbReference type="ARBA" id="ARBA00004196"/>
    </source>
</evidence>
<organism evidence="4 5">
    <name type="scientific">Actinoplanes xinjiangensis</name>
    <dbReference type="NCBI Taxonomy" id="512350"/>
    <lineage>
        <taxon>Bacteria</taxon>
        <taxon>Bacillati</taxon>
        <taxon>Actinomycetota</taxon>
        <taxon>Actinomycetes</taxon>
        <taxon>Micromonosporales</taxon>
        <taxon>Micromonosporaceae</taxon>
        <taxon>Actinoplanes</taxon>
    </lineage>
</organism>
<dbReference type="GO" id="GO:0030313">
    <property type="term" value="C:cell envelope"/>
    <property type="evidence" value="ECO:0007669"/>
    <property type="project" value="UniProtKB-SubCell"/>
</dbReference>
<dbReference type="InterPro" id="IPR036366">
    <property type="entry name" value="PGBDSf"/>
</dbReference>
<name>A0A316FB71_9ACTN</name>
<dbReference type="SUPFAM" id="SSF47090">
    <property type="entry name" value="PGBD-like"/>
    <property type="match status" value="1"/>
</dbReference>
<dbReference type="Proteomes" id="UP000245697">
    <property type="component" value="Unassembled WGS sequence"/>
</dbReference>
<evidence type="ECO:0000313" key="5">
    <source>
        <dbReference type="Proteomes" id="UP000245697"/>
    </source>
</evidence>
<evidence type="ECO:0000259" key="3">
    <source>
        <dbReference type="Pfam" id="PF01471"/>
    </source>
</evidence>
<evidence type="ECO:0000256" key="2">
    <source>
        <dbReference type="ARBA" id="ARBA00023054"/>
    </source>
</evidence>
<dbReference type="Pfam" id="PF01471">
    <property type="entry name" value="PG_binding_1"/>
    <property type="match status" value="1"/>
</dbReference>
<dbReference type="InterPro" id="IPR050465">
    <property type="entry name" value="UPF0194_transport"/>
</dbReference>
<dbReference type="RefSeq" id="WP_146246417.1">
    <property type="nucleotide sequence ID" value="NZ_BONA01000061.1"/>
</dbReference>
<evidence type="ECO:0000313" key="4">
    <source>
        <dbReference type="EMBL" id="PWK45087.1"/>
    </source>
</evidence>
<comment type="subcellular location">
    <subcellularLocation>
        <location evidence="1">Cell envelope</location>
    </subcellularLocation>
</comment>
<feature type="domain" description="Peptidoglycan binding-like" evidence="3">
    <location>
        <begin position="108"/>
        <end position="159"/>
    </location>
</feature>
<dbReference type="PANTHER" id="PTHR32347">
    <property type="entry name" value="EFFLUX SYSTEM COMPONENT YKNX-RELATED"/>
    <property type="match status" value="1"/>
</dbReference>
<keyword evidence="5" id="KW-1185">Reference proteome</keyword>
<reference evidence="4 5" key="1">
    <citation type="submission" date="2018-05" db="EMBL/GenBank/DDBJ databases">
        <title>Genomic Encyclopedia of Archaeal and Bacterial Type Strains, Phase II (KMG-II): from individual species to whole genera.</title>
        <authorList>
            <person name="Goeker M."/>
        </authorList>
    </citation>
    <scope>NUCLEOTIDE SEQUENCE [LARGE SCALE GENOMIC DNA]</scope>
    <source>
        <strain evidence="4 5">DSM 45184</strain>
    </source>
</reference>
<dbReference type="InterPro" id="IPR002477">
    <property type="entry name" value="Peptidoglycan-bd-like"/>
</dbReference>
<accession>A0A316FB71</accession>
<keyword evidence="2" id="KW-0175">Coiled coil</keyword>
<dbReference type="PROSITE" id="PS51257">
    <property type="entry name" value="PROKAR_LIPOPROTEIN"/>
    <property type="match status" value="1"/>
</dbReference>
<gene>
    <name evidence="4" type="ORF">BC793_11159</name>
</gene>
<dbReference type="InterPro" id="IPR036365">
    <property type="entry name" value="PGBD-like_sf"/>
</dbReference>
<dbReference type="OrthoDB" id="3268648at2"/>
<dbReference type="AlphaFoldDB" id="A0A316FB71"/>
<sequence>MSHRFHLIAAVLSLSACGSAPPGEEPTTLPTVSVQRTNLSAATRADGSLGYAGSFTVLGPGTGRITWLPGPGDVVGRGRAVFRVDGRAVPLLLGGAPFFRTLGMGVSRGSDVRTLEQNLESLGYAAHLTVDTRFTPATRAAIRRWQDDLGVTVTGTVSPDDVVVMPGPIRITSVDTVPSAPAAGRVLTASGTGRQVTVKLPVASQQLAERNAPVRIELPGGTSTTGRVSEVGTVATAERTNAQSQTGQGTESATVTVLISLDDPADAGRLDGAPVTVAFTSEEHRNVLAVPVNALLAAADRTYTVDVVADDGTVTAVPVTLGIFDGDLVEVTGALAEGAKVRVPVS</sequence>
<dbReference type="Gene3D" id="2.40.420.20">
    <property type="match status" value="1"/>
</dbReference>
<dbReference type="Gene3D" id="1.10.101.10">
    <property type="entry name" value="PGBD-like superfamily/PGBD"/>
    <property type="match status" value="1"/>
</dbReference>
<protein>
    <submittedName>
        <fullName evidence="4">Multidrug efflux pump subunit AcrA (Membrane-fusion protein)</fullName>
    </submittedName>
</protein>
<comment type="caution">
    <text evidence="4">The sequence shown here is derived from an EMBL/GenBank/DDBJ whole genome shotgun (WGS) entry which is preliminary data.</text>
</comment>
<dbReference type="PANTHER" id="PTHR32347:SF23">
    <property type="entry name" value="BLL5650 PROTEIN"/>
    <property type="match status" value="1"/>
</dbReference>
<dbReference type="EMBL" id="QGGR01000011">
    <property type="protein sequence ID" value="PWK45087.1"/>
    <property type="molecule type" value="Genomic_DNA"/>
</dbReference>
<proteinExistence type="predicted"/>